<gene>
    <name evidence="1" type="ORF">RFULGI_LOCUS11813</name>
</gene>
<protein>
    <submittedName>
        <fullName evidence="1">16382_t:CDS:1</fullName>
    </submittedName>
</protein>
<sequence>TMDITAAMHQDRLNNSEQQIRTKGRIFRWKIACNKIFNLTKLNPQSLKFKTGDYYYYCENKNSIVIAEIIAVFEVNLLNSINEGKIHARLYNLKSNFDQEFVPIISSNCTQFVCETNVFRFIAHLGSVSEEYCGDSCWLEKKVKLGDLQYTTYFHFVEKSCELEQSIKEAEKIMKAQKKNNFDNL</sequence>
<evidence type="ECO:0000313" key="1">
    <source>
        <dbReference type="EMBL" id="CAG8726436.1"/>
    </source>
</evidence>
<dbReference type="OrthoDB" id="2384401at2759"/>
<accession>A0A9N9IA40</accession>
<evidence type="ECO:0000313" key="2">
    <source>
        <dbReference type="Proteomes" id="UP000789396"/>
    </source>
</evidence>
<comment type="caution">
    <text evidence="1">The sequence shown here is derived from an EMBL/GenBank/DDBJ whole genome shotgun (WGS) entry which is preliminary data.</text>
</comment>
<keyword evidence="2" id="KW-1185">Reference proteome</keyword>
<proteinExistence type="predicted"/>
<name>A0A9N9IA40_9GLOM</name>
<dbReference type="AlphaFoldDB" id="A0A9N9IA40"/>
<dbReference type="Proteomes" id="UP000789396">
    <property type="component" value="Unassembled WGS sequence"/>
</dbReference>
<reference evidence="1" key="1">
    <citation type="submission" date="2021-06" db="EMBL/GenBank/DDBJ databases">
        <authorList>
            <person name="Kallberg Y."/>
            <person name="Tangrot J."/>
            <person name="Rosling A."/>
        </authorList>
    </citation>
    <scope>NUCLEOTIDE SEQUENCE</scope>
    <source>
        <strain evidence="1">IN212</strain>
    </source>
</reference>
<dbReference type="EMBL" id="CAJVPZ010026721">
    <property type="protein sequence ID" value="CAG8726436.1"/>
    <property type="molecule type" value="Genomic_DNA"/>
</dbReference>
<feature type="non-terminal residue" evidence="1">
    <location>
        <position position="1"/>
    </location>
</feature>
<organism evidence="1 2">
    <name type="scientific">Racocetra fulgida</name>
    <dbReference type="NCBI Taxonomy" id="60492"/>
    <lineage>
        <taxon>Eukaryota</taxon>
        <taxon>Fungi</taxon>
        <taxon>Fungi incertae sedis</taxon>
        <taxon>Mucoromycota</taxon>
        <taxon>Glomeromycotina</taxon>
        <taxon>Glomeromycetes</taxon>
        <taxon>Diversisporales</taxon>
        <taxon>Gigasporaceae</taxon>
        <taxon>Racocetra</taxon>
    </lineage>
</organism>